<dbReference type="InterPro" id="IPR023908">
    <property type="entry name" value="xxxLxxG_rpt"/>
</dbReference>
<comment type="caution">
    <text evidence="7">The sequence shown here is derived from an EMBL/GenBank/DDBJ whole genome shotgun (WGS) entry which is preliminary data.</text>
</comment>
<dbReference type="EMBL" id="JAFELM010000043">
    <property type="protein sequence ID" value="MBM6619508.1"/>
    <property type="molecule type" value="Genomic_DNA"/>
</dbReference>
<evidence type="ECO:0000256" key="2">
    <source>
        <dbReference type="ARBA" id="ARBA00022692"/>
    </source>
</evidence>
<dbReference type="RefSeq" id="WP_204204984.1">
    <property type="nucleotide sequence ID" value="NZ_JAFELM010000043.1"/>
</dbReference>
<accession>A0ABS2DLZ8</accession>
<proteinExistence type="predicted"/>
<feature type="transmembrane region" description="Helical" evidence="5">
    <location>
        <begin position="596"/>
        <end position="618"/>
    </location>
</feature>
<keyword evidence="4 5" id="KW-0472">Membrane</keyword>
<feature type="domain" description="ABC-2 type transporter transmembrane" evidence="6">
    <location>
        <begin position="495"/>
        <end position="696"/>
    </location>
</feature>
<dbReference type="Pfam" id="PF12698">
    <property type="entry name" value="ABC2_membrane_3"/>
    <property type="match status" value="2"/>
</dbReference>
<evidence type="ECO:0000256" key="4">
    <source>
        <dbReference type="ARBA" id="ARBA00023136"/>
    </source>
</evidence>
<keyword evidence="8" id="KW-1185">Reference proteome</keyword>
<evidence type="ECO:0000256" key="3">
    <source>
        <dbReference type="ARBA" id="ARBA00022989"/>
    </source>
</evidence>
<dbReference type="NCBIfam" id="TIGR03061">
    <property type="entry name" value="pip_yhgE_Nterm"/>
    <property type="match status" value="1"/>
</dbReference>
<evidence type="ECO:0000313" key="8">
    <source>
        <dbReference type="Proteomes" id="UP001518925"/>
    </source>
</evidence>
<protein>
    <submittedName>
        <fullName evidence="7">YhgE/Pip domain-containing protein</fullName>
    </submittedName>
</protein>
<keyword evidence="2 5" id="KW-0812">Transmembrane</keyword>
<name>A0ABS2DLZ8_9BACI</name>
<feature type="domain" description="ABC-2 type transporter transmembrane" evidence="6">
    <location>
        <begin position="25"/>
        <end position="164"/>
    </location>
</feature>
<dbReference type="NCBIfam" id="TIGR03062">
    <property type="entry name" value="pip_yhgE_Cterm"/>
    <property type="match status" value="1"/>
</dbReference>
<comment type="subcellular location">
    <subcellularLocation>
        <location evidence="1">Membrane</location>
        <topology evidence="1">Multi-pass membrane protein</topology>
    </subcellularLocation>
</comment>
<dbReference type="Gene3D" id="3.40.1710.10">
    <property type="entry name" value="abc type-2 transporter like domain"/>
    <property type="match status" value="1"/>
</dbReference>
<organism evidence="7 8">
    <name type="scientific">Bacillus suaedaesalsae</name>
    <dbReference type="NCBI Taxonomy" id="2810349"/>
    <lineage>
        <taxon>Bacteria</taxon>
        <taxon>Bacillati</taxon>
        <taxon>Bacillota</taxon>
        <taxon>Bacilli</taxon>
        <taxon>Bacillales</taxon>
        <taxon>Bacillaceae</taxon>
        <taxon>Bacillus</taxon>
    </lineage>
</organism>
<feature type="transmembrane region" description="Helical" evidence="5">
    <location>
        <begin position="625"/>
        <end position="644"/>
    </location>
</feature>
<dbReference type="InterPro" id="IPR013525">
    <property type="entry name" value="ABC2_TM"/>
</dbReference>
<dbReference type="InterPro" id="IPR051328">
    <property type="entry name" value="T7SS_ABC-Transporter"/>
</dbReference>
<gene>
    <name evidence="7" type="ORF">JR050_17745</name>
</gene>
<dbReference type="PANTHER" id="PTHR43077:SF5">
    <property type="entry name" value="PHAGE INFECTION PROTEIN"/>
    <property type="match status" value="1"/>
</dbReference>
<evidence type="ECO:0000259" key="6">
    <source>
        <dbReference type="Pfam" id="PF12698"/>
    </source>
</evidence>
<feature type="transmembrane region" description="Helical" evidence="5">
    <location>
        <begin position="562"/>
        <end position="584"/>
    </location>
</feature>
<dbReference type="PANTHER" id="PTHR43077">
    <property type="entry name" value="TRANSPORT PERMEASE YVFS-RELATED"/>
    <property type="match status" value="1"/>
</dbReference>
<dbReference type="NCBIfam" id="TIGR03057">
    <property type="entry name" value="xxxLxxG_by_4"/>
    <property type="match status" value="1"/>
</dbReference>
<dbReference type="Proteomes" id="UP001518925">
    <property type="component" value="Unassembled WGS sequence"/>
</dbReference>
<reference evidence="7 8" key="1">
    <citation type="submission" date="2021-02" db="EMBL/GenBank/DDBJ databases">
        <title>Bacillus sp. RD4P76, an endophyte from a halophyte.</title>
        <authorList>
            <person name="Sun J.-Q."/>
        </authorList>
    </citation>
    <scope>NUCLEOTIDE SEQUENCE [LARGE SCALE GENOMIC DNA]</scope>
    <source>
        <strain evidence="7 8">RD4P76</strain>
    </source>
</reference>
<feature type="transmembrane region" description="Helical" evidence="5">
    <location>
        <begin position="522"/>
        <end position="541"/>
    </location>
</feature>
<evidence type="ECO:0000313" key="7">
    <source>
        <dbReference type="EMBL" id="MBM6619508.1"/>
    </source>
</evidence>
<feature type="transmembrane region" description="Helical" evidence="5">
    <location>
        <begin position="677"/>
        <end position="700"/>
    </location>
</feature>
<feature type="transmembrane region" description="Helical" evidence="5">
    <location>
        <begin position="20"/>
        <end position="39"/>
    </location>
</feature>
<sequence>MNVFQLIASEFSKLAANKAILFSVIGALLVPVIFGGIMLSPDWGPYDNLSNLPVAVVNDDKGATSNGEPMNVGDKLVESLKEKKSLGFEFVSSDEAMEGLEDNEYYLVIVIPEDFSERATTVLSSEPTKLELKYIQNEGLNFLASKVTESATTQIREELANTITATYVATMFTSLEDVADGFKEASDGSTQLAEGTSQLLQGTNELNTSVTSKLVDISKLASGSKDLKAGTGQLLSSLRGKSGDITKLSNGAQELHAGTVRLKNGTAEVMGGLKQAEAGSATLRTAFDTKLKPGSKGVADGALGIQGGVNQLKTGAEKLVAGLEAYKAANPTVLVGPYYGDIQNGADEILAGLTYLSTKSGELAVGAKSVSDGLAGDANTGVVKINEGLKALVAGQSQIVTGASELEAGAKQVAAGNATVRNGWTELTKGASALNSGATQIYDGNKSVDEGWKTLAEGTMKLNEGAAKVDEGTKQLATGLKEGSEKTGGLNLAEENAAMFASPVQLVGSKVNSYEFYRDSTAPYVVTLGLMVGILIMSLFINFTKPQNVSSVSWFVAKFVKLASLSVVQALILSFVVLFGFNLLPNSESLMVESSGGFILFAIFVSVVFSAIVLFLASLGNFGRWVAIAFIVMQLSITGANLPIEMLPEEYRAGSIFLPFTYTIEGFKSVISLNGNMINVGVLSLFFLLFALLALIVFLIRGRGISINKDQQNELSF</sequence>
<evidence type="ECO:0000256" key="1">
    <source>
        <dbReference type="ARBA" id="ARBA00004141"/>
    </source>
</evidence>
<dbReference type="InterPro" id="IPR017501">
    <property type="entry name" value="Phage_infect_YhgE_C"/>
</dbReference>
<dbReference type="InterPro" id="IPR017500">
    <property type="entry name" value="Phage_infect_YhgE_N"/>
</dbReference>
<evidence type="ECO:0000256" key="5">
    <source>
        <dbReference type="SAM" id="Phobius"/>
    </source>
</evidence>
<keyword evidence="3 5" id="KW-1133">Transmembrane helix</keyword>